<proteinExistence type="predicted"/>
<reference evidence="10" key="1">
    <citation type="journal article" date="2019" name="Int. J. Syst. Evol. Microbiol.">
        <title>The Global Catalogue of Microorganisms (GCM) 10K type strain sequencing project: providing services to taxonomists for standard genome sequencing and annotation.</title>
        <authorList>
            <consortium name="The Broad Institute Genomics Platform"/>
            <consortium name="The Broad Institute Genome Sequencing Center for Infectious Disease"/>
            <person name="Wu L."/>
            <person name="Ma J."/>
        </authorList>
    </citation>
    <scope>NUCLEOTIDE SEQUENCE [LARGE SCALE GENOMIC DNA]</scope>
    <source>
        <strain evidence="10">CGMCC 4.7357</strain>
    </source>
</reference>
<keyword evidence="3" id="KW-0547">Nucleotide-binding</keyword>
<gene>
    <name evidence="9" type="ORF">ACFPA8_06360</name>
</gene>
<keyword evidence="2" id="KW-0436">Ligase</keyword>
<dbReference type="SUPFAM" id="SSF55190">
    <property type="entry name" value="Arginyl-tRNA synthetase (ArgRS), N-terminal 'additional' domain"/>
    <property type="match status" value="1"/>
</dbReference>
<organism evidence="9 10">
    <name type="scientific">Streptomyces ovatisporus</name>
    <dbReference type="NCBI Taxonomy" id="1128682"/>
    <lineage>
        <taxon>Bacteria</taxon>
        <taxon>Bacillati</taxon>
        <taxon>Actinomycetota</taxon>
        <taxon>Actinomycetes</taxon>
        <taxon>Kitasatosporales</taxon>
        <taxon>Streptomycetaceae</taxon>
        <taxon>Streptomyces</taxon>
    </lineage>
</organism>
<feature type="region of interest" description="Disordered" evidence="6">
    <location>
        <begin position="226"/>
        <end position="271"/>
    </location>
</feature>
<evidence type="ECO:0000256" key="5">
    <source>
        <dbReference type="ARBA" id="ARBA00049339"/>
    </source>
</evidence>
<dbReference type="InterPro" id="IPR005148">
    <property type="entry name" value="Arg-tRNA-synth_N"/>
</dbReference>
<dbReference type="Gene3D" id="3.30.1360.70">
    <property type="entry name" value="Arginyl tRNA synthetase N-terminal domain"/>
    <property type="match status" value="1"/>
</dbReference>
<dbReference type="SMART" id="SM01016">
    <property type="entry name" value="Arg_tRNA_synt_N"/>
    <property type="match status" value="1"/>
</dbReference>
<dbReference type="InterPro" id="IPR036695">
    <property type="entry name" value="Arg-tRNA-synth_N_sf"/>
</dbReference>
<feature type="domain" description="DALR anticodon binding" evidence="7">
    <location>
        <begin position="198"/>
        <end position="356"/>
    </location>
</feature>
<comment type="catalytic activity">
    <reaction evidence="5">
        <text>tRNA(Arg) + L-arginine + ATP = L-arginyl-tRNA(Arg) + AMP + diphosphate</text>
        <dbReference type="Rhea" id="RHEA:20301"/>
        <dbReference type="Rhea" id="RHEA-COMP:9658"/>
        <dbReference type="Rhea" id="RHEA-COMP:9673"/>
        <dbReference type="ChEBI" id="CHEBI:30616"/>
        <dbReference type="ChEBI" id="CHEBI:32682"/>
        <dbReference type="ChEBI" id="CHEBI:33019"/>
        <dbReference type="ChEBI" id="CHEBI:78442"/>
        <dbReference type="ChEBI" id="CHEBI:78513"/>
        <dbReference type="ChEBI" id="CHEBI:456215"/>
        <dbReference type="EC" id="6.1.1.19"/>
    </reaction>
</comment>
<keyword evidence="4" id="KW-0067">ATP-binding</keyword>
<dbReference type="InterPro" id="IPR001278">
    <property type="entry name" value="Arg-tRNA-ligase"/>
</dbReference>
<dbReference type="PANTHER" id="PTHR11956:SF5">
    <property type="entry name" value="ARGININE--TRNA LIGASE, CYTOPLASMIC"/>
    <property type="match status" value="1"/>
</dbReference>
<sequence>MTPAQLSRTVLHTVRCAAQRGELLLPTRDGLELPERVVVEAPPKRGEGDYSVSVAFRLAKASGVAPYEVAQVLRARLAEQDGVRSVEVTGGGFLNITLEDRARAALVEELTRAARAHTGVGADAPVRTVPARTATAATATATAATATAIAATAEGAAPSDDPAPDDPATDIARWSAVTGDAPAALAVRTSRSSPLFHVQYAHARTRALSRNARDLGFCGDPYACTGKHSPSPGVAPSDSDSSDSDGNSSDSDRVRNCDSSDGRPRSPYGSPSARALLALLADHRRISEQSDPARQARHLVAVGDAFFEFHDRCPPLPRGDEKPGAAHRARMALVEATGAVLAGGLSQLGVTAPARL</sequence>
<dbReference type="SUPFAM" id="SSF47323">
    <property type="entry name" value="Anticodon-binding domain of a subclass of class I aminoacyl-tRNA synthetases"/>
    <property type="match status" value="1"/>
</dbReference>
<evidence type="ECO:0000313" key="10">
    <source>
        <dbReference type="Proteomes" id="UP001595997"/>
    </source>
</evidence>
<comment type="caution">
    <text evidence="9">The sequence shown here is derived from an EMBL/GenBank/DDBJ whole genome shotgun (WGS) entry which is preliminary data.</text>
</comment>
<evidence type="ECO:0000259" key="8">
    <source>
        <dbReference type="SMART" id="SM01016"/>
    </source>
</evidence>
<keyword evidence="10" id="KW-1185">Reference proteome</keyword>
<evidence type="ECO:0000313" key="9">
    <source>
        <dbReference type="EMBL" id="MFC4493754.1"/>
    </source>
</evidence>
<feature type="domain" description="Arginyl tRNA synthetase N-terminal" evidence="8">
    <location>
        <begin position="4"/>
        <end position="98"/>
    </location>
</feature>
<dbReference type="Proteomes" id="UP001595997">
    <property type="component" value="Unassembled WGS sequence"/>
</dbReference>
<dbReference type="Pfam" id="PF03485">
    <property type="entry name" value="Arg_tRNA_synt_N"/>
    <property type="match status" value="1"/>
</dbReference>
<dbReference type="InterPro" id="IPR008909">
    <property type="entry name" value="DALR_anticod-bd"/>
</dbReference>
<feature type="compositionally biased region" description="Basic and acidic residues" evidence="6">
    <location>
        <begin position="250"/>
        <end position="264"/>
    </location>
</feature>
<dbReference type="Gene3D" id="1.10.730.10">
    <property type="entry name" value="Isoleucyl-tRNA Synthetase, Domain 1"/>
    <property type="match status" value="1"/>
</dbReference>
<evidence type="ECO:0000256" key="4">
    <source>
        <dbReference type="ARBA" id="ARBA00022840"/>
    </source>
</evidence>
<evidence type="ECO:0000256" key="2">
    <source>
        <dbReference type="ARBA" id="ARBA00022598"/>
    </source>
</evidence>
<evidence type="ECO:0000256" key="3">
    <source>
        <dbReference type="ARBA" id="ARBA00022741"/>
    </source>
</evidence>
<dbReference type="SMART" id="SM00836">
    <property type="entry name" value="DALR_1"/>
    <property type="match status" value="1"/>
</dbReference>
<name>A0ABV9A1G7_9ACTN</name>
<dbReference type="RefSeq" id="WP_386443546.1">
    <property type="nucleotide sequence ID" value="NZ_JBHSFH010000004.1"/>
</dbReference>
<evidence type="ECO:0000256" key="1">
    <source>
        <dbReference type="ARBA" id="ARBA00012837"/>
    </source>
</evidence>
<dbReference type="InterPro" id="IPR009080">
    <property type="entry name" value="tRNAsynth_Ia_anticodon-bd"/>
</dbReference>
<dbReference type="EMBL" id="JBHSFH010000004">
    <property type="protein sequence ID" value="MFC4493754.1"/>
    <property type="molecule type" value="Genomic_DNA"/>
</dbReference>
<dbReference type="Pfam" id="PF05746">
    <property type="entry name" value="DALR_1"/>
    <property type="match status" value="1"/>
</dbReference>
<protein>
    <recommendedName>
        <fullName evidence="1">arginine--tRNA ligase</fullName>
        <ecNumber evidence="1">6.1.1.19</ecNumber>
    </recommendedName>
</protein>
<dbReference type="PANTHER" id="PTHR11956">
    <property type="entry name" value="ARGINYL-TRNA SYNTHETASE"/>
    <property type="match status" value="1"/>
</dbReference>
<dbReference type="EC" id="6.1.1.19" evidence="1"/>
<accession>A0ABV9A1G7</accession>
<evidence type="ECO:0000259" key="7">
    <source>
        <dbReference type="SMART" id="SM00836"/>
    </source>
</evidence>
<evidence type="ECO:0000256" key="6">
    <source>
        <dbReference type="SAM" id="MobiDB-lite"/>
    </source>
</evidence>